<dbReference type="EMBL" id="BMLW01000001">
    <property type="protein sequence ID" value="GGP07686.1"/>
    <property type="molecule type" value="Genomic_DNA"/>
</dbReference>
<dbReference type="InterPro" id="IPR003439">
    <property type="entry name" value="ABC_transporter-like_ATP-bd"/>
</dbReference>
<dbReference type="Proteomes" id="UP000641206">
    <property type="component" value="Unassembled WGS sequence"/>
</dbReference>
<comment type="similarity">
    <text evidence="2">Belongs to the ABC transporter superfamily.</text>
</comment>
<dbReference type="InterPro" id="IPR050388">
    <property type="entry name" value="ABC_Ni/Peptide_Import"/>
</dbReference>
<organism evidence="11 12">
    <name type="scientific">Oceanobacillus neutriphilus</name>
    <dbReference type="NCBI Taxonomy" id="531815"/>
    <lineage>
        <taxon>Bacteria</taxon>
        <taxon>Bacillati</taxon>
        <taxon>Bacillota</taxon>
        <taxon>Bacilli</taxon>
        <taxon>Bacillales</taxon>
        <taxon>Bacillaceae</taxon>
        <taxon>Oceanobacillus</taxon>
    </lineage>
</organism>
<evidence type="ECO:0000256" key="1">
    <source>
        <dbReference type="ARBA" id="ARBA00004202"/>
    </source>
</evidence>
<keyword evidence="5" id="KW-0997">Cell inner membrane</keyword>
<sequence length="346" mass="39369">MSNDDILLQVEDLTTSFRIDEQFYPANDHINLDVYENEIVAIVGESGCGKSAFGHSIMGMHHQEQTKISGKIHFKGADLLSYSNTQLNKVRGKEISMIFQDPLTALNPLMIVGKQIEEGMKYHTKLSKNKRKQKAIEILNEVKIPQPERVYSQYPHELSGGMRQRIVIAIAIACEPSLIIADEPTTALDVTIQARIIDLLKELKRRMKTSIILITHDLGVVSEMADRIAVMYAGEFVEIGEVKRFLKNPLHPYSKSLLYSLPSKNNQGEKLHVIKGVVPSLNHLQRQGCRFKPRMNGTDDSIHEETPTLREVEKGHWVRCTCYKHFQIENSHQVVEEEKDDVFQGQ</sequence>
<evidence type="ECO:0000256" key="6">
    <source>
        <dbReference type="ARBA" id="ARBA00022741"/>
    </source>
</evidence>
<dbReference type="PROSITE" id="PS50893">
    <property type="entry name" value="ABC_TRANSPORTER_2"/>
    <property type="match status" value="1"/>
</dbReference>
<dbReference type="GO" id="GO:0005524">
    <property type="term" value="F:ATP binding"/>
    <property type="evidence" value="ECO:0007669"/>
    <property type="project" value="UniProtKB-KW"/>
</dbReference>
<evidence type="ECO:0000259" key="10">
    <source>
        <dbReference type="PROSITE" id="PS50893"/>
    </source>
</evidence>
<dbReference type="RefSeq" id="WP_188732864.1">
    <property type="nucleotide sequence ID" value="NZ_BMLW01000001.1"/>
</dbReference>
<dbReference type="InterPro" id="IPR017871">
    <property type="entry name" value="ABC_transporter-like_CS"/>
</dbReference>
<name>A0ABQ2NQ98_9BACI</name>
<evidence type="ECO:0000256" key="8">
    <source>
        <dbReference type="ARBA" id="ARBA00022967"/>
    </source>
</evidence>
<keyword evidence="3" id="KW-0813">Transport</keyword>
<dbReference type="Pfam" id="PF00005">
    <property type="entry name" value="ABC_tran"/>
    <property type="match status" value="1"/>
</dbReference>
<evidence type="ECO:0000256" key="9">
    <source>
        <dbReference type="ARBA" id="ARBA00023136"/>
    </source>
</evidence>
<dbReference type="SMART" id="SM00382">
    <property type="entry name" value="AAA"/>
    <property type="match status" value="1"/>
</dbReference>
<dbReference type="InterPro" id="IPR027417">
    <property type="entry name" value="P-loop_NTPase"/>
</dbReference>
<evidence type="ECO:0000256" key="4">
    <source>
        <dbReference type="ARBA" id="ARBA00022475"/>
    </source>
</evidence>
<evidence type="ECO:0000256" key="2">
    <source>
        <dbReference type="ARBA" id="ARBA00005417"/>
    </source>
</evidence>
<protein>
    <submittedName>
        <fullName evidence="11">Peptide ABC transporter ATP-binding protein</fullName>
    </submittedName>
</protein>
<proteinExistence type="inferred from homology"/>
<evidence type="ECO:0000256" key="5">
    <source>
        <dbReference type="ARBA" id="ARBA00022519"/>
    </source>
</evidence>
<dbReference type="Gene3D" id="3.40.50.300">
    <property type="entry name" value="P-loop containing nucleotide triphosphate hydrolases"/>
    <property type="match status" value="1"/>
</dbReference>
<dbReference type="InterPro" id="IPR013563">
    <property type="entry name" value="Oligopep_ABC_C"/>
</dbReference>
<keyword evidence="12" id="KW-1185">Reference proteome</keyword>
<comment type="caution">
    <text evidence="11">The sequence shown here is derived from an EMBL/GenBank/DDBJ whole genome shotgun (WGS) entry which is preliminary data.</text>
</comment>
<dbReference type="PANTHER" id="PTHR43297">
    <property type="entry name" value="OLIGOPEPTIDE TRANSPORT ATP-BINDING PROTEIN APPD"/>
    <property type="match status" value="1"/>
</dbReference>
<evidence type="ECO:0000256" key="7">
    <source>
        <dbReference type="ARBA" id="ARBA00022840"/>
    </source>
</evidence>
<reference evidence="12" key="1">
    <citation type="journal article" date="2019" name="Int. J. Syst. Evol. Microbiol.">
        <title>The Global Catalogue of Microorganisms (GCM) 10K type strain sequencing project: providing services to taxonomists for standard genome sequencing and annotation.</title>
        <authorList>
            <consortium name="The Broad Institute Genomics Platform"/>
            <consortium name="The Broad Institute Genome Sequencing Center for Infectious Disease"/>
            <person name="Wu L."/>
            <person name="Ma J."/>
        </authorList>
    </citation>
    <scope>NUCLEOTIDE SEQUENCE [LARGE SCALE GENOMIC DNA]</scope>
    <source>
        <strain evidence="12">CGMCC 1.7693</strain>
    </source>
</reference>
<keyword evidence="4" id="KW-1003">Cell membrane</keyword>
<evidence type="ECO:0000313" key="11">
    <source>
        <dbReference type="EMBL" id="GGP07686.1"/>
    </source>
</evidence>
<keyword evidence="9" id="KW-0472">Membrane</keyword>
<dbReference type="PROSITE" id="PS00211">
    <property type="entry name" value="ABC_TRANSPORTER_1"/>
    <property type="match status" value="1"/>
</dbReference>
<keyword evidence="8" id="KW-1278">Translocase</keyword>
<feature type="domain" description="ABC transporter" evidence="10">
    <location>
        <begin position="8"/>
        <end position="258"/>
    </location>
</feature>
<accession>A0ABQ2NQ98</accession>
<gene>
    <name evidence="11" type="primary">oppD</name>
    <name evidence="11" type="ORF">GCM10011346_04660</name>
</gene>
<evidence type="ECO:0000313" key="12">
    <source>
        <dbReference type="Proteomes" id="UP000641206"/>
    </source>
</evidence>
<evidence type="ECO:0000256" key="3">
    <source>
        <dbReference type="ARBA" id="ARBA00022448"/>
    </source>
</evidence>
<keyword evidence="6" id="KW-0547">Nucleotide-binding</keyword>
<comment type="subcellular location">
    <subcellularLocation>
        <location evidence="1">Cell membrane</location>
        <topology evidence="1">Peripheral membrane protein</topology>
    </subcellularLocation>
</comment>
<dbReference type="SUPFAM" id="SSF52540">
    <property type="entry name" value="P-loop containing nucleoside triphosphate hydrolases"/>
    <property type="match status" value="1"/>
</dbReference>
<keyword evidence="7 11" id="KW-0067">ATP-binding</keyword>
<dbReference type="InterPro" id="IPR003593">
    <property type="entry name" value="AAA+_ATPase"/>
</dbReference>
<dbReference type="PANTHER" id="PTHR43297:SF14">
    <property type="entry name" value="ATPASE AAA-TYPE CORE DOMAIN-CONTAINING PROTEIN"/>
    <property type="match status" value="1"/>
</dbReference>
<dbReference type="Pfam" id="PF08352">
    <property type="entry name" value="oligo_HPY"/>
    <property type="match status" value="1"/>
</dbReference>
<dbReference type="NCBIfam" id="TIGR01727">
    <property type="entry name" value="oligo_HPY"/>
    <property type="match status" value="1"/>
</dbReference>
<dbReference type="CDD" id="cd03257">
    <property type="entry name" value="ABC_NikE_OppD_transporters"/>
    <property type="match status" value="1"/>
</dbReference>